<feature type="disulfide bond" evidence="5">
    <location>
        <begin position="1194"/>
        <end position="1221"/>
    </location>
</feature>
<feature type="chain" id="PRO_5041045434" evidence="6">
    <location>
        <begin position="20"/>
        <end position="1348"/>
    </location>
</feature>
<feature type="disulfide bond" evidence="5">
    <location>
        <begin position="339"/>
        <end position="366"/>
    </location>
</feature>
<evidence type="ECO:0000259" key="8">
    <source>
        <dbReference type="PROSITE" id="PS51390"/>
    </source>
</evidence>
<reference evidence="12" key="1">
    <citation type="submission" date="2016-04" db="UniProtKB">
        <authorList>
            <consortium name="WormBaseParasite"/>
        </authorList>
    </citation>
    <scope>IDENTIFICATION</scope>
</reference>
<feature type="domain" description="Sushi" evidence="7">
    <location>
        <begin position="612"/>
        <end position="672"/>
    </location>
</feature>
<dbReference type="CDD" id="cd00033">
    <property type="entry name" value="CCP"/>
    <property type="match status" value="11"/>
</dbReference>
<reference evidence="9 11" key="2">
    <citation type="submission" date="2018-11" db="EMBL/GenBank/DDBJ databases">
        <authorList>
            <consortium name="Pathogen Informatics"/>
        </authorList>
    </citation>
    <scope>NUCLEOTIDE SEQUENCE [LARGE SCALE GENOMIC DNA]</scope>
</reference>
<dbReference type="Proteomes" id="UP000038040">
    <property type="component" value="Unplaced"/>
</dbReference>
<keyword evidence="2" id="KW-0677">Repeat</keyword>
<feature type="disulfide bond" evidence="5">
    <location>
        <begin position="223"/>
        <end position="250"/>
    </location>
</feature>
<protein>
    <submittedName>
        <fullName evidence="12">Sushi, von Willebrand factor type A, EGF and pentraxin domain-containing protein 1</fullName>
    </submittedName>
</protein>
<dbReference type="InterPro" id="IPR008197">
    <property type="entry name" value="WAP_dom"/>
</dbReference>
<dbReference type="InterPro" id="IPR035976">
    <property type="entry name" value="Sushi/SCR/CCP_sf"/>
</dbReference>
<keyword evidence="6" id="KW-0732">Signal</keyword>
<keyword evidence="11" id="KW-1185">Reference proteome</keyword>
<keyword evidence="4" id="KW-0325">Glycoprotein</keyword>
<proteinExistence type="predicted"/>
<feature type="domain" description="Sushi" evidence="7">
    <location>
        <begin position="1087"/>
        <end position="1154"/>
    </location>
</feature>
<feature type="disulfide bond" evidence="5">
    <location>
        <begin position="1255"/>
        <end position="1282"/>
    </location>
</feature>
<feature type="disulfide bond" evidence="5">
    <location>
        <begin position="534"/>
        <end position="561"/>
    </location>
</feature>
<comment type="caution">
    <text evidence="5">Lacks conserved residue(s) required for the propagation of feature annotation.</text>
</comment>
<feature type="domain" description="Sushi" evidence="7">
    <location>
        <begin position="195"/>
        <end position="252"/>
    </location>
</feature>
<evidence type="ECO:0000256" key="6">
    <source>
        <dbReference type="SAM" id="SignalP"/>
    </source>
</evidence>
<feature type="disulfide bond" evidence="5">
    <location>
        <begin position="1226"/>
        <end position="1269"/>
    </location>
</feature>
<evidence type="ECO:0000313" key="12">
    <source>
        <dbReference type="WBParaSite" id="DME_0000719301-mRNA-1"/>
    </source>
</evidence>
<feature type="disulfide bond" evidence="5">
    <location>
        <begin position="281"/>
        <end position="308"/>
    </location>
</feature>
<feature type="domain" description="Sushi" evidence="7">
    <location>
        <begin position="1284"/>
        <end position="1345"/>
    </location>
</feature>
<dbReference type="Proteomes" id="UP000274756">
    <property type="component" value="Unassembled WGS sequence"/>
</dbReference>
<dbReference type="Gene3D" id="2.10.70.10">
    <property type="entry name" value="Complement Module, domain 1"/>
    <property type="match status" value="16"/>
</dbReference>
<name>A0A158Q5F0_DRAME</name>
<dbReference type="InterPro" id="IPR050350">
    <property type="entry name" value="Compl-Cell_Adhes-Reg"/>
</dbReference>
<dbReference type="AlphaFoldDB" id="A0A158Q5F0"/>
<dbReference type="OrthoDB" id="9991441at2759"/>
<evidence type="ECO:0000256" key="4">
    <source>
        <dbReference type="ARBA" id="ARBA00023180"/>
    </source>
</evidence>
<dbReference type="PROSITE" id="PS50923">
    <property type="entry name" value="SUSHI"/>
    <property type="match status" value="12"/>
</dbReference>
<dbReference type="PROSITE" id="PS51390">
    <property type="entry name" value="WAP"/>
    <property type="match status" value="1"/>
</dbReference>
<keyword evidence="3 5" id="KW-1015">Disulfide bond</keyword>
<dbReference type="Pfam" id="PF00084">
    <property type="entry name" value="Sushi"/>
    <property type="match status" value="13"/>
</dbReference>
<dbReference type="EMBL" id="UYYG01000028">
    <property type="protein sequence ID" value="VDN51691.1"/>
    <property type="molecule type" value="Genomic_DNA"/>
</dbReference>
<organism evidence="10 12">
    <name type="scientific">Dracunculus medinensis</name>
    <name type="common">Guinea worm</name>
    <dbReference type="NCBI Taxonomy" id="318479"/>
    <lineage>
        <taxon>Eukaryota</taxon>
        <taxon>Metazoa</taxon>
        <taxon>Ecdysozoa</taxon>
        <taxon>Nematoda</taxon>
        <taxon>Chromadorea</taxon>
        <taxon>Rhabditida</taxon>
        <taxon>Spirurina</taxon>
        <taxon>Dracunculoidea</taxon>
        <taxon>Dracunculidae</taxon>
        <taxon>Dracunculus</taxon>
    </lineage>
</organism>
<evidence type="ECO:0000313" key="10">
    <source>
        <dbReference type="Proteomes" id="UP000038040"/>
    </source>
</evidence>
<evidence type="ECO:0000313" key="11">
    <source>
        <dbReference type="Proteomes" id="UP000274756"/>
    </source>
</evidence>
<evidence type="ECO:0000256" key="5">
    <source>
        <dbReference type="PROSITE-ProRule" id="PRU00302"/>
    </source>
</evidence>
<evidence type="ECO:0000259" key="7">
    <source>
        <dbReference type="PROSITE" id="PS50923"/>
    </source>
</evidence>
<feature type="disulfide bond" evidence="5">
    <location>
        <begin position="95"/>
        <end position="122"/>
    </location>
</feature>
<keyword evidence="1 5" id="KW-0768">Sushi</keyword>
<feature type="domain" description="Sushi" evidence="7">
    <location>
        <begin position="311"/>
        <end position="368"/>
    </location>
</feature>
<dbReference type="InterPro" id="IPR000436">
    <property type="entry name" value="Sushi_SCR_CCP_dom"/>
</dbReference>
<feature type="domain" description="Sushi" evidence="7">
    <location>
        <begin position="1224"/>
        <end position="1282"/>
    </location>
</feature>
<evidence type="ECO:0000256" key="2">
    <source>
        <dbReference type="ARBA" id="ARBA00022737"/>
    </source>
</evidence>
<feature type="signal peptide" evidence="6">
    <location>
        <begin position="1"/>
        <end position="19"/>
    </location>
</feature>
<feature type="disulfide bond" evidence="5">
    <location>
        <begin position="1125"/>
        <end position="1152"/>
    </location>
</feature>
<feature type="domain" description="Sushi" evidence="7">
    <location>
        <begin position="1165"/>
        <end position="1223"/>
    </location>
</feature>
<dbReference type="GO" id="GO:0005576">
    <property type="term" value="C:extracellular region"/>
    <property type="evidence" value="ECO:0007669"/>
    <property type="project" value="InterPro"/>
</dbReference>
<sequence length="1348" mass="152061">MLLEMLIVLAAFFIKITSTASVCMNVSIAVRPSYCKKACTRDEQCKRNKRCLCDGHCGLSCVNPLTTCHPLIDLQNGYIRTPGDFLFDSNAEYGCDEGYVLVGPSQRRCQANREWSGTKPECRLLKKCGPPPEIPYAQHDGNSYSGQYELNAEVHYSCVAGYHRYGSEGISIAKCLLNRSKAAQWFGPDIRCKERSCPDPGNVVNGSRKGELFYYPHSIEFFCNPGYHLIGASVIRCLNNGHWSDITPRCKPTECNRPPDPLHGKVFGSSLTYQSRITYTCKDGYRLVGQVQRICLAEGIWAGNEPTCEEIRCPALPPLDNGYIEGSDNHFGALVVFRCLEGMSHIGTPYAKCDEDARWSHTLPKCLGGCIVPEINNGKLVGYNASQMVVHGERLQIKCLAKYETAQPNDIVSCYNGSWSYLPTCTPIRCKSWPPRIAHAKVIFMKSVHGAFARYICDAGYRPSGIHNTIKCLFGEWTSESQPFSCEPVLCEHPSKVYGTLEGGNILLEGQMGAYSFAKYIRHVEEGRSIAFQCKKGYILLGTAKATCVNGIWRPRKKPKCVSQTHPIVEGQNTWIRRRRFALSLTVFNQTMENYENSNNYLRMLKRQVRSFECFEIPPMAHRTIIFTKQKPFPSEAMVVCHKGFRFHDGRADGAISCLEGEWSPSIPLCVPKDCHIPMRNNAYFLTMNSNQILQSGEWLKHDSEAHMICMQGYQLVGNDELDCYQGRFNRSIGRCKPKECTLDYDIVTSDNRRRLIHGESGKILCANKSLTVECRFGEVYPRISCNNRDNASEIENSVKCKRPNSDQTFIAYQMANLSGIQTVVDINIHQSVFPNSTILQYICDLSNPLKRANSIQCVNGEWITLLLSCINKKAELLLGWQRKGMCKTPRIDASYRIFNVDADSDLKNSQFAHGTILKIQCAPGFWSESEFDNELRCRQGKWSSTGKIRCYSKNSELFFTCVDNFMQQLRGPSSIICRNGSWSSMPPVCINLDPLNKDENSPPIKFHIMRSPFMISHEGYLFANISSTVRFSCLYPKRKGQPLWETSSIYRKYPQNWNQITLPRFKEVDAYELTISMAQPGDGGFFHCVLPNDEKCTRFKTFMHLRVFYTDPSLYIGTVAQFSCEEGFQIEGTRSSTCLTDGKWSYPKPKCRVCVHDFRDCAALQCPSIAINDAALTATISSHKYGGVARFSCQPNYTIVGKESIQCATNYKWTDTTPSCKVVVCPPPVLPSGSMATSPLKPIYNVQDIVFFECKPGFMLTGSDHMQCQTNGNWTTASIKCTPFCRFPGKPEHGDTTSPERSYYLVGDRVVYYCTSSNYRLDSENVLECLSSSQWSRKVPKCLSIQH</sequence>
<dbReference type="PANTHER" id="PTHR19325">
    <property type="entry name" value="COMPLEMENT COMPONENT-RELATED SUSHI DOMAIN-CONTAINING"/>
    <property type="match status" value="1"/>
</dbReference>
<feature type="domain" description="Sushi" evidence="7">
    <location>
        <begin position="489"/>
        <end position="563"/>
    </location>
</feature>
<evidence type="ECO:0000256" key="3">
    <source>
        <dbReference type="ARBA" id="ARBA00023157"/>
    </source>
</evidence>
<feature type="domain" description="Sushi" evidence="7">
    <location>
        <begin position="66"/>
        <end position="124"/>
    </location>
</feature>
<feature type="domain" description="Sushi" evidence="7">
    <location>
        <begin position="126"/>
        <end position="194"/>
    </location>
</feature>
<feature type="domain" description="WAP" evidence="8">
    <location>
        <begin position="16"/>
        <end position="65"/>
    </location>
</feature>
<gene>
    <name evidence="9" type="ORF">DME_LOCUS1664</name>
</gene>
<dbReference type="SMART" id="SM00032">
    <property type="entry name" value="CCP"/>
    <property type="match status" value="16"/>
</dbReference>
<dbReference type="PANTHER" id="PTHR19325:SF558">
    <property type="entry name" value="PROTEIN LEV-9"/>
    <property type="match status" value="1"/>
</dbReference>
<evidence type="ECO:0000256" key="1">
    <source>
        <dbReference type="ARBA" id="ARBA00022659"/>
    </source>
</evidence>
<dbReference type="WBParaSite" id="DME_0000719301-mRNA-1">
    <property type="protein sequence ID" value="DME_0000719301-mRNA-1"/>
    <property type="gene ID" value="DME_0000719301"/>
</dbReference>
<feature type="domain" description="Sushi" evidence="7">
    <location>
        <begin position="253"/>
        <end position="310"/>
    </location>
</feature>
<dbReference type="GO" id="GO:0030414">
    <property type="term" value="F:peptidase inhibitor activity"/>
    <property type="evidence" value="ECO:0007669"/>
    <property type="project" value="InterPro"/>
</dbReference>
<dbReference type="STRING" id="318479.A0A158Q5F0"/>
<accession>A0A158Q5F0</accession>
<feature type="domain" description="Sushi" evidence="7">
    <location>
        <begin position="936"/>
        <end position="992"/>
    </location>
</feature>
<evidence type="ECO:0000313" key="9">
    <source>
        <dbReference type="EMBL" id="VDN51691.1"/>
    </source>
</evidence>
<dbReference type="SUPFAM" id="SSF57535">
    <property type="entry name" value="Complement control module/SCR domain"/>
    <property type="match status" value="15"/>
</dbReference>